<evidence type="ECO:0000259" key="4">
    <source>
        <dbReference type="PROSITE" id="PS50134"/>
    </source>
</evidence>
<evidence type="ECO:0000256" key="1">
    <source>
        <dbReference type="ARBA" id="ARBA00022723"/>
    </source>
</evidence>
<organism evidence="5 6">
    <name type="scientific">Microthlaspi erraticum</name>
    <dbReference type="NCBI Taxonomy" id="1685480"/>
    <lineage>
        <taxon>Eukaryota</taxon>
        <taxon>Viridiplantae</taxon>
        <taxon>Streptophyta</taxon>
        <taxon>Embryophyta</taxon>
        <taxon>Tracheophyta</taxon>
        <taxon>Spermatophyta</taxon>
        <taxon>Magnoliopsida</taxon>
        <taxon>eudicotyledons</taxon>
        <taxon>Gunneridae</taxon>
        <taxon>Pentapetalae</taxon>
        <taxon>rosids</taxon>
        <taxon>malvids</taxon>
        <taxon>Brassicales</taxon>
        <taxon>Brassicaceae</taxon>
        <taxon>Coluteocarpeae</taxon>
        <taxon>Microthlaspi</taxon>
    </lineage>
</organism>
<accession>A0A6D2I3N8</accession>
<keyword evidence="6" id="KW-1185">Reference proteome</keyword>
<keyword evidence="1" id="KW-0479">Metal-binding</keyword>
<protein>
    <recommendedName>
        <fullName evidence="4">TAZ-type domain-containing protein</fullName>
    </recommendedName>
</protein>
<dbReference type="SMART" id="SM00551">
    <property type="entry name" value="ZnF_TAZ"/>
    <property type="match status" value="1"/>
</dbReference>
<dbReference type="GO" id="GO:0008270">
    <property type="term" value="F:zinc ion binding"/>
    <property type="evidence" value="ECO:0007669"/>
    <property type="project" value="UniProtKB-KW"/>
</dbReference>
<comment type="caution">
    <text evidence="5">The sequence shown here is derived from an EMBL/GenBank/DDBJ whole genome shotgun (WGS) entry which is preliminary data.</text>
</comment>
<dbReference type="PROSITE" id="PS50134">
    <property type="entry name" value="ZF_TAZ"/>
    <property type="match status" value="1"/>
</dbReference>
<evidence type="ECO:0000313" key="6">
    <source>
        <dbReference type="Proteomes" id="UP000467841"/>
    </source>
</evidence>
<dbReference type="SUPFAM" id="SSF57933">
    <property type="entry name" value="TAZ domain"/>
    <property type="match status" value="1"/>
</dbReference>
<dbReference type="InterPro" id="IPR000197">
    <property type="entry name" value="Znf_TAZ"/>
</dbReference>
<evidence type="ECO:0000313" key="5">
    <source>
        <dbReference type="EMBL" id="CAA7022649.1"/>
    </source>
</evidence>
<dbReference type="Proteomes" id="UP000467841">
    <property type="component" value="Unassembled WGS sequence"/>
</dbReference>
<dbReference type="Pfam" id="PF02135">
    <property type="entry name" value="zf-TAZ"/>
    <property type="match status" value="1"/>
</dbReference>
<reference evidence="5" key="1">
    <citation type="submission" date="2020-01" db="EMBL/GenBank/DDBJ databases">
        <authorList>
            <person name="Mishra B."/>
        </authorList>
    </citation>
    <scope>NUCLEOTIDE SEQUENCE [LARGE SCALE GENOMIC DNA]</scope>
</reference>
<keyword evidence="2" id="KW-0863">Zinc-finger</keyword>
<feature type="domain" description="TAZ-type" evidence="4">
    <location>
        <begin position="69"/>
        <end position="144"/>
    </location>
</feature>
<dbReference type="Gene3D" id="1.20.1020.10">
    <property type="entry name" value="TAZ domain"/>
    <property type="match status" value="1"/>
</dbReference>
<evidence type="ECO:0000256" key="2">
    <source>
        <dbReference type="ARBA" id="ARBA00022771"/>
    </source>
</evidence>
<dbReference type="EMBL" id="CACVBM020000721">
    <property type="protein sequence ID" value="CAA7022649.1"/>
    <property type="molecule type" value="Genomic_DNA"/>
</dbReference>
<gene>
    <name evidence="5" type="ORF">MERR_LOCUS9884</name>
</gene>
<sequence length="144" mass="17113">MKRVLSSQRRTEDTIPLNPNHTLRVKSNQASDMEHKGKHLYPGQLQKQDHVIEKDAYNMTSKEVVVKEDCCGQDCIYQKRWLRFVLHALRCNAAEDECEDSKDCFALKKIIKHQQSCKRPLCTDLYCLQIRRLIRRYELYKDQN</sequence>
<evidence type="ECO:0000256" key="3">
    <source>
        <dbReference type="ARBA" id="ARBA00022833"/>
    </source>
</evidence>
<proteinExistence type="predicted"/>
<dbReference type="AlphaFoldDB" id="A0A6D2I3N8"/>
<keyword evidence="3" id="KW-0862">Zinc</keyword>
<dbReference type="InterPro" id="IPR035898">
    <property type="entry name" value="TAZ_dom_sf"/>
</dbReference>
<name>A0A6D2I3N8_9BRAS</name>